<dbReference type="STRING" id="762486.SAMN05444411_101417"/>
<name>A0A1H2S9J8_9FLAO</name>
<evidence type="ECO:0000259" key="2">
    <source>
        <dbReference type="Pfam" id="PF25291"/>
    </source>
</evidence>
<dbReference type="InterPro" id="IPR057420">
    <property type="entry name" value="Beta-prop_CGLA"/>
</dbReference>
<protein>
    <recommendedName>
        <fullName evidence="6">PQQ-like domain-containing protein</fullName>
    </recommendedName>
</protein>
<evidence type="ECO:0000313" key="4">
    <source>
        <dbReference type="EMBL" id="SDW28128.1"/>
    </source>
</evidence>
<dbReference type="Pfam" id="PF25292">
    <property type="entry name" value="Beta-prop_CGLA"/>
    <property type="match status" value="1"/>
</dbReference>
<dbReference type="Gene3D" id="2.130.10.10">
    <property type="entry name" value="YVTN repeat-like/Quinoprotein amine dehydrogenase"/>
    <property type="match status" value="1"/>
</dbReference>
<dbReference type="SUPFAM" id="SSF50998">
    <property type="entry name" value="Quinoprotein alcohol dehydrogenase-like"/>
    <property type="match status" value="1"/>
</dbReference>
<evidence type="ECO:0000259" key="3">
    <source>
        <dbReference type="Pfam" id="PF25292"/>
    </source>
</evidence>
<dbReference type="Pfam" id="PF25291">
    <property type="entry name" value="CGLA_C"/>
    <property type="match status" value="1"/>
</dbReference>
<dbReference type="InterPro" id="IPR057422">
    <property type="entry name" value="CGLA_C"/>
</dbReference>
<accession>A0A1H2S9J8</accession>
<feature type="domain" description="Lambda-carrageenase beta-propeller" evidence="3">
    <location>
        <begin position="47"/>
        <end position="366"/>
    </location>
</feature>
<dbReference type="AlphaFoldDB" id="A0A1H2S9J8"/>
<dbReference type="Proteomes" id="UP000199595">
    <property type="component" value="Unassembled WGS sequence"/>
</dbReference>
<feature type="domain" description="Lambda-carrageenase middle" evidence="1">
    <location>
        <begin position="452"/>
        <end position="821"/>
    </location>
</feature>
<proteinExistence type="predicted"/>
<dbReference type="EMBL" id="FNNJ01000001">
    <property type="protein sequence ID" value="SDW28128.1"/>
    <property type="molecule type" value="Genomic_DNA"/>
</dbReference>
<sequence length="931" mass="105739">MRNYLLFLVVFVITGGVNSQSNIALKSIKTDYTISKVRTAKNNGKSYIIASSFEGTVLAVSYTGEKLWENELSGFMNHDLWCEDITGDGNDEIIAANANGIIYCLNNKGELLWKFKQNDAPMYSVCTIKKGNENYVVCGGYDKSIYYLNSKGKQIKEISSYNYSVQSPWQPYPKAIPDSTCHIPNFIRKVKKANGNEIIAVHGVIHTMALQARGSVYLFNPLENKPYKILKLEGKRPLGELRVIDSNNDGNEELIAGSTGMVHTASLLKVDLDNEKQHQFDINAIKNGIDKFGYRIAQPEVISDNGERKYFVLFGARILLVPLDFNLNNTEVLAAKYSFNDMWKDEKTGNIVLASAQSGGSCIHIINTENKNWKTAYSNLEPKGKIAEILKNSKSLRTNLKKFKASNNERKPLPVYLMSENIPSTVKSLVKDIKTNYSSPVFLNGAGSDKEKWDRSGILNERYNKRRDGRMKYILSQDEILAKILPKYKNAQGISYWGGHGNDPYMFSLSTNKKILDGANGKKTVQIFPELEDHSENFAYVMEDYFYPLAAHAKKKNGQIYVRTKHSFWQANVYLPMWSRLLSGEFSSVFVPSMEETTDKSMELSLASRLGIWTSGATDSWGSRCARDNPSLDRLRQHSHQELPNHFLRTMVYQISYGAQYLHNFPVDQEYMSILWELIAKGALYVPKREEILSFSPVHLSMLSPNKHFMEESSNTKWTTFYNQEFEENNPFVFSRLNGSWPGAAVTKWDFSNYAAGVKDRRLNFLAPYKNGMVLITPPQNGDFADVDTPRGKLTDHLHPMYKNIMKEYLTDGKDYFSKDGKNKFSADTYYKTVENSIKENAKLLPITVEGDVAWVVAQTSPKHLRLTIIDNGYLNPNNRVANVTFNTVKPKKIVDILNGKNFEINNTNQVNINIPCGMFRFIDIELENTL</sequence>
<keyword evidence="5" id="KW-1185">Reference proteome</keyword>
<organism evidence="4 5">
    <name type="scientific">Lutibacter oricola</name>
    <dbReference type="NCBI Taxonomy" id="762486"/>
    <lineage>
        <taxon>Bacteria</taxon>
        <taxon>Pseudomonadati</taxon>
        <taxon>Bacteroidota</taxon>
        <taxon>Flavobacteriia</taxon>
        <taxon>Flavobacteriales</taxon>
        <taxon>Flavobacteriaceae</taxon>
        <taxon>Lutibacter</taxon>
    </lineage>
</organism>
<dbReference type="InterPro" id="IPR015943">
    <property type="entry name" value="WD40/YVTN_repeat-like_dom_sf"/>
</dbReference>
<evidence type="ECO:0000259" key="1">
    <source>
        <dbReference type="Pfam" id="PF25290"/>
    </source>
</evidence>
<feature type="domain" description="Lambda-carrageenase C-terminal" evidence="2">
    <location>
        <begin position="848"/>
        <end position="926"/>
    </location>
</feature>
<dbReference type="RefSeq" id="WP_090119220.1">
    <property type="nucleotide sequence ID" value="NZ_FNNJ01000001.1"/>
</dbReference>
<dbReference type="OrthoDB" id="972537at2"/>
<dbReference type="InterPro" id="IPR057421">
    <property type="entry name" value="CGLA_M"/>
</dbReference>
<dbReference type="Pfam" id="PF25290">
    <property type="entry name" value="CGLA_M"/>
    <property type="match status" value="1"/>
</dbReference>
<reference evidence="4 5" key="1">
    <citation type="submission" date="2016-10" db="EMBL/GenBank/DDBJ databases">
        <authorList>
            <person name="de Groot N.N."/>
        </authorList>
    </citation>
    <scope>NUCLEOTIDE SEQUENCE [LARGE SCALE GENOMIC DNA]</scope>
    <source>
        <strain evidence="4 5">DSM 24956</strain>
    </source>
</reference>
<gene>
    <name evidence="4" type="ORF">SAMN05444411_101417</name>
</gene>
<evidence type="ECO:0000313" key="5">
    <source>
        <dbReference type="Proteomes" id="UP000199595"/>
    </source>
</evidence>
<dbReference type="InterPro" id="IPR011047">
    <property type="entry name" value="Quinoprotein_ADH-like_sf"/>
</dbReference>
<evidence type="ECO:0008006" key="6">
    <source>
        <dbReference type="Google" id="ProtNLM"/>
    </source>
</evidence>